<dbReference type="UniPathway" id="UPA00115">
    <property type="reaction ID" value="UER00408"/>
</dbReference>
<evidence type="ECO:0000259" key="8">
    <source>
        <dbReference type="Pfam" id="PF02781"/>
    </source>
</evidence>
<dbReference type="InterPro" id="IPR001282">
    <property type="entry name" value="G6P_DH"/>
</dbReference>
<feature type="domain" description="Glucose-6-phosphate dehydrogenase C-terminal" evidence="8">
    <location>
        <begin position="180"/>
        <end position="446"/>
    </location>
</feature>
<feature type="domain" description="Glucose-6-phosphate dehydrogenase NAD-binding" evidence="7">
    <location>
        <begin position="10"/>
        <end position="177"/>
    </location>
</feature>
<dbReference type="PRINTS" id="PR00079">
    <property type="entry name" value="G6PDHDRGNASE"/>
</dbReference>
<dbReference type="GO" id="GO:0050661">
    <property type="term" value="F:NADP binding"/>
    <property type="evidence" value="ECO:0007669"/>
    <property type="project" value="UniProtKB-UniRule"/>
</dbReference>
<dbReference type="InterPro" id="IPR022674">
    <property type="entry name" value="G6P_DH_NAD-bd"/>
</dbReference>
<dbReference type="InterPro" id="IPR022675">
    <property type="entry name" value="G6P_DH_C"/>
</dbReference>
<comment type="similarity">
    <text evidence="6">Belongs to the glucose-6-phosphate dehydrogenase family.</text>
</comment>
<proteinExistence type="inferred from homology"/>
<organism evidence="9 10">
    <name type="scientific">Edaphobacter aggregans</name>
    <dbReference type="NCBI Taxonomy" id="570835"/>
    <lineage>
        <taxon>Bacteria</taxon>
        <taxon>Pseudomonadati</taxon>
        <taxon>Acidobacteriota</taxon>
        <taxon>Terriglobia</taxon>
        <taxon>Terriglobales</taxon>
        <taxon>Acidobacteriaceae</taxon>
        <taxon>Edaphobacter</taxon>
    </lineage>
</organism>
<keyword evidence="2 6" id="KW-0313">Glucose metabolism</keyword>
<name>A0A3R9Q7B4_9BACT</name>
<keyword evidence="10" id="KW-1185">Reference proteome</keyword>
<feature type="binding site" evidence="6">
    <location>
        <position position="316"/>
    </location>
    <ligand>
        <name>substrate</name>
    </ligand>
</feature>
<gene>
    <name evidence="6" type="primary">zwf</name>
    <name evidence="9" type="ORF">EDE15_0593</name>
</gene>
<dbReference type="PANTHER" id="PTHR23429">
    <property type="entry name" value="GLUCOSE-6-PHOSPHATE 1-DEHYDROGENASE G6PD"/>
    <property type="match status" value="1"/>
</dbReference>
<dbReference type="GO" id="GO:0009051">
    <property type="term" value="P:pentose-phosphate shunt, oxidative branch"/>
    <property type="evidence" value="ECO:0007669"/>
    <property type="project" value="TreeGrafter"/>
</dbReference>
<evidence type="ECO:0000256" key="5">
    <source>
        <dbReference type="ARBA" id="ARBA00023277"/>
    </source>
</evidence>
<comment type="pathway">
    <text evidence="1 6">Carbohydrate degradation; pentose phosphate pathway; D-ribulose 5-phosphate from D-glucose 6-phosphate (oxidative stage): step 1/3.</text>
</comment>
<dbReference type="PIRSF" id="PIRSF000110">
    <property type="entry name" value="G6PD"/>
    <property type="match status" value="1"/>
</dbReference>
<dbReference type="NCBIfam" id="TIGR00871">
    <property type="entry name" value="zwf"/>
    <property type="match status" value="1"/>
</dbReference>
<dbReference type="Proteomes" id="UP000269669">
    <property type="component" value="Unassembled WGS sequence"/>
</dbReference>
<feature type="binding site" evidence="6">
    <location>
        <position position="225"/>
    </location>
    <ligand>
        <name>substrate</name>
    </ligand>
</feature>
<feature type="binding site" evidence="6">
    <location>
        <position position="138"/>
    </location>
    <ligand>
        <name>NADP(+)</name>
        <dbReference type="ChEBI" id="CHEBI:58349"/>
    </ligand>
</feature>
<dbReference type="Gene3D" id="3.30.360.10">
    <property type="entry name" value="Dihydrodipicolinate Reductase, domain 2"/>
    <property type="match status" value="1"/>
</dbReference>
<dbReference type="GO" id="GO:0004345">
    <property type="term" value="F:glucose-6-phosphate dehydrogenase activity"/>
    <property type="evidence" value="ECO:0007669"/>
    <property type="project" value="UniProtKB-UniRule"/>
</dbReference>
<comment type="function">
    <text evidence="6">Catalyzes the oxidation of glucose 6-phosphate to 6-phosphogluconolactone.</text>
</comment>
<dbReference type="GO" id="GO:0005829">
    <property type="term" value="C:cytosol"/>
    <property type="evidence" value="ECO:0007669"/>
    <property type="project" value="TreeGrafter"/>
</dbReference>
<dbReference type="PANTHER" id="PTHR23429:SF0">
    <property type="entry name" value="GLUCOSE-6-PHOSPHATE 1-DEHYDROGENASE"/>
    <property type="match status" value="1"/>
</dbReference>
<evidence type="ECO:0000256" key="2">
    <source>
        <dbReference type="ARBA" id="ARBA00022526"/>
    </source>
</evidence>
<keyword evidence="4 6" id="KW-0560">Oxidoreductase</keyword>
<dbReference type="AlphaFoldDB" id="A0A3R9Q7B4"/>
<feature type="binding site" evidence="6">
    <location>
        <position position="172"/>
    </location>
    <ligand>
        <name>substrate</name>
    </ligand>
</feature>
<dbReference type="RefSeq" id="WP_125483899.1">
    <property type="nucleotide sequence ID" value="NZ_RSDW01000001.1"/>
</dbReference>
<dbReference type="SUPFAM" id="SSF55347">
    <property type="entry name" value="Glyceraldehyde-3-phosphate dehydrogenase-like, C-terminal domain"/>
    <property type="match status" value="1"/>
</dbReference>
<dbReference type="Pfam" id="PF02781">
    <property type="entry name" value="G6PD_C"/>
    <property type="match status" value="1"/>
</dbReference>
<evidence type="ECO:0000259" key="7">
    <source>
        <dbReference type="Pfam" id="PF00479"/>
    </source>
</evidence>
<dbReference type="HAMAP" id="MF_00966">
    <property type="entry name" value="G6PD"/>
    <property type="match status" value="1"/>
</dbReference>
<evidence type="ECO:0000256" key="4">
    <source>
        <dbReference type="ARBA" id="ARBA00023002"/>
    </source>
</evidence>
<keyword evidence="3 6" id="KW-0521">NADP</keyword>
<feature type="binding site" evidence="6">
    <location>
        <position position="168"/>
    </location>
    <ligand>
        <name>substrate</name>
    </ligand>
</feature>
<dbReference type="EC" id="1.1.1.49" evidence="6"/>
<feature type="active site" description="Proton acceptor" evidence="6">
    <location>
        <position position="230"/>
    </location>
</feature>
<evidence type="ECO:0000313" key="10">
    <source>
        <dbReference type="Proteomes" id="UP000269669"/>
    </source>
</evidence>
<dbReference type="EMBL" id="RSDW01000001">
    <property type="protein sequence ID" value="RSL15117.1"/>
    <property type="molecule type" value="Genomic_DNA"/>
</dbReference>
<sequence>MSQPHSDALVFFGATGDLAYKKIFPALQSMIKRGNLNVPVVGVAKAGWNLDQLKARAKDSLEQHGGLDPAAWAKLSSLLHYVDGDYSDSATFTAVRKELGSAERPAHYLAIPPSLFEKVVEQLVLSGSAKGARIIVEKPFGHDLASAQELNRILLSVFPESSIFRIDHYLAKAPVHNMVSFRFSNSFLEPLWNRDYIESVQITMAENFGVQGRGSFYDQTGAIRDVVQNHIFQIMCNLAMECPARSDSESIRDEKVKVLKAIPPVDPKNLIRGQFRGYLEEKGVAPNSQVETFAALQLEIKSWRWDGVPFYIRAGKNLPVTCTEVMARLRKPPTTNLTEINVQQNYVRFRISPEMTVAMAVSVASPTGASPREEVEMVASRHPRPEEMEAYERVLSDAMAGDATLFARQDYVEEAWRIVDPVLKASTPIYVYEPHTWGPQEVEQTVVPTGGWDEPQAEELEDFRLVGQSKQPPIAEPHVQPLT</sequence>
<evidence type="ECO:0000256" key="3">
    <source>
        <dbReference type="ARBA" id="ARBA00022857"/>
    </source>
</evidence>
<dbReference type="GO" id="GO:0006006">
    <property type="term" value="P:glucose metabolic process"/>
    <property type="evidence" value="ECO:0007669"/>
    <property type="project" value="UniProtKB-KW"/>
</dbReference>
<dbReference type="Pfam" id="PF00479">
    <property type="entry name" value="G6PD_N"/>
    <property type="match status" value="1"/>
</dbReference>
<evidence type="ECO:0000256" key="1">
    <source>
        <dbReference type="ARBA" id="ARBA00004937"/>
    </source>
</evidence>
<evidence type="ECO:0000313" key="9">
    <source>
        <dbReference type="EMBL" id="RSL15117.1"/>
    </source>
</evidence>
<comment type="catalytic activity">
    <reaction evidence="6">
        <text>D-glucose 6-phosphate + NADP(+) = 6-phospho-D-glucono-1,5-lactone + NADPH + H(+)</text>
        <dbReference type="Rhea" id="RHEA:15841"/>
        <dbReference type="ChEBI" id="CHEBI:15378"/>
        <dbReference type="ChEBI" id="CHEBI:57783"/>
        <dbReference type="ChEBI" id="CHEBI:57955"/>
        <dbReference type="ChEBI" id="CHEBI:58349"/>
        <dbReference type="ChEBI" id="CHEBI:61548"/>
        <dbReference type="EC" id="1.1.1.49"/>
    </reaction>
</comment>
<dbReference type="InterPro" id="IPR036291">
    <property type="entry name" value="NAD(P)-bd_dom_sf"/>
</dbReference>
<comment type="caution">
    <text evidence="9">The sequence shown here is derived from an EMBL/GenBank/DDBJ whole genome shotgun (WGS) entry which is preliminary data.</text>
</comment>
<dbReference type="SUPFAM" id="SSF51735">
    <property type="entry name" value="NAD(P)-binding Rossmann-fold domains"/>
    <property type="match status" value="1"/>
</dbReference>
<keyword evidence="5 6" id="KW-0119">Carbohydrate metabolism</keyword>
<evidence type="ECO:0000256" key="6">
    <source>
        <dbReference type="HAMAP-Rule" id="MF_00966"/>
    </source>
</evidence>
<dbReference type="OrthoDB" id="9802739at2"/>
<reference evidence="9 10" key="1">
    <citation type="submission" date="2018-12" db="EMBL/GenBank/DDBJ databases">
        <title>Sequencing of bacterial isolates from soil warming experiment in Harvard Forest, Massachusetts, USA.</title>
        <authorList>
            <person name="Deangelis K."/>
        </authorList>
    </citation>
    <scope>NUCLEOTIDE SEQUENCE [LARGE SCALE GENOMIC DNA]</scope>
    <source>
        <strain evidence="9 10">EB153</strain>
    </source>
</reference>
<dbReference type="Gene3D" id="3.40.50.720">
    <property type="entry name" value="NAD(P)-binding Rossmann-like Domain"/>
    <property type="match status" value="1"/>
</dbReference>
<comment type="caution">
    <text evidence="6">Lacks conserved residue(s) required for the propagation of feature annotation.</text>
</comment>
<feature type="binding site" evidence="6">
    <location>
        <position position="206"/>
    </location>
    <ligand>
        <name>substrate</name>
    </ligand>
</feature>
<accession>A0A3R9Q7B4</accession>
<protein>
    <recommendedName>
        <fullName evidence="6">Glucose-6-phosphate 1-dehydrogenase</fullName>
        <shortName evidence="6">G6PD</shortName>
        <ecNumber evidence="6">1.1.1.49</ecNumber>
    </recommendedName>
</protein>